<evidence type="ECO:0000256" key="1">
    <source>
        <dbReference type="SAM" id="Phobius"/>
    </source>
</evidence>
<keyword evidence="1" id="KW-0812">Transmembrane</keyword>
<comment type="caution">
    <text evidence="2">The sequence shown here is derived from an EMBL/GenBank/DDBJ whole genome shotgun (WGS) entry which is preliminary data.</text>
</comment>
<dbReference type="RefSeq" id="WP_126515206.1">
    <property type="nucleotide sequence ID" value="NZ_RYDJ01000001.1"/>
</dbReference>
<gene>
    <name evidence="2" type="ORF">EKL98_00760</name>
</gene>
<dbReference type="EMBL" id="RYDJ01000001">
    <property type="protein sequence ID" value="RTZ07879.1"/>
    <property type="molecule type" value="Genomic_DNA"/>
</dbReference>
<reference evidence="2 3" key="1">
    <citation type="submission" date="2018-12" db="EMBL/GenBank/DDBJ databases">
        <title>Flavobacterium sp. nov., isolated from glacier ice.</title>
        <authorList>
            <person name="Liu Q."/>
            <person name="Xin Y.-H."/>
        </authorList>
    </citation>
    <scope>NUCLEOTIDE SEQUENCE [LARGE SCALE GENOMIC DNA]</scope>
    <source>
        <strain evidence="2 3">RB1N8</strain>
    </source>
</reference>
<name>A0A3S0QA49_9FLAO</name>
<dbReference type="Proteomes" id="UP000280825">
    <property type="component" value="Unassembled WGS sequence"/>
</dbReference>
<feature type="transmembrane region" description="Helical" evidence="1">
    <location>
        <begin position="40"/>
        <end position="57"/>
    </location>
</feature>
<keyword evidence="3" id="KW-1185">Reference proteome</keyword>
<dbReference type="AlphaFoldDB" id="A0A3S0QA49"/>
<sequence>MKTENKVSKFFIHLGIILLTVGFLSIDLDDFSFENNKKSYFKIIVAIVSFMISFYRIQNEKHTNQIKN</sequence>
<feature type="transmembrane region" description="Helical" evidence="1">
    <location>
        <begin position="7"/>
        <end position="28"/>
    </location>
</feature>
<evidence type="ECO:0000313" key="2">
    <source>
        <dbReference type="EMBL" id="RTZ07879.1"/>
    </source>
</evidence>
<proteinExistence type="predicted"/>
<keyword evidence="1" id="KW-0472">Membrane</keyword>
<keyword evidence="1" id="KW-1133">Transmembrane helix</keyword>
<accession>A0A3S0QA49</accession>
<organism evidence="2 3">
    <name type="scientific">Flavobacterium bomense</name>
    <dbReference type="NCBI Taxonomy" id="2497483"/>
    <lineage>
        <taxon>Bacteria</taxon>
        <taxon>Pseudomonadati</taxon>
        <taxon>Bacteroidota</taxon>
        <taxon>Flavobacteriia</taxon>
        <taxon>Flavobacteriales</taxon>
        <taxon>Flavobacteriaceae</taxon>
        <taxon>Flavobacterium</taxon>
    </lineage>
</organism>
<evidence type="ECO:0000313" key="3">
    <source>
        <dbReference type="Proteomes" id="UP000280825"/>
    </source>
</evidence>
<protein>
    <submittedName>
        <fullName evidence="2">Uncharacterized protein</fullName>
    </submittedName>
</protein>